<evidence type="ECO:0000313" key="9">
    <source>
        <dbReference type="EMBL" id="KAK0727809.1"/>
    </source>
</evidence>
<evidence type="ECO:0000313" key="10">
    <source>
        <dbReference type="Proteomes" id="UP001172101"/>
    </source>
</evidence>
<dbReference type="GO" id="GO:0031118">
    <property type="term" value="P:rRNA pseudouridine synthesis"/>
    <property type="evidence" value="ECO:0007669"/>
    <property type="project" value="TreeGrafter"/>
</dbReference>
<evidence type="ECO:0000256" key="7">
    <source>
        <dbReference type="ARBA" id="ARBA00031779"/>
    </source>
</evidence>
<keyword evidence="4" id="KW-0698">rRNA processing</keyword>
<dbReference type="EMBL" id="JAUIRO010000002">
    <property type="protein sequence ID" value="KAK0727809.1"/>
    <property type="molecule type" value="Genomic_DNA"/>
</dbReference>
<dbReference type="GO" id="GO:0070034">
    <property type="term" value="F:telomerase RNA binding"/>
    <property type="evidence" value="ECO:0007669"/>
    <property type="project" value="TreeGrafter"/>
</dbReference>
<sequence length="75" mass="8638">MHLMFIPDGHGGRQYSLKKVLDGQVTKSAHPARFSPDDKWSRHRIALKKRYAILIEKNRWKLTAIISPPAEACKQ</sequence>
<evidence type="ECO:0000256" key="3">
    <source>
        <dbReference type="ARBA" id="ARBA00022517"/>
    </source>
</evidence>
<dbReference type="PANTHER" id="PTHR13305:SF0">
    <property type="entry name" value="H_ACA RIBONUCLEOPROTEIN COMPLEX SUBUNIT 3"/>
    <property type="match status" value="1"/>
</dbReference>
<protein>
    <recommendedName>
        <fullName evidence="2">H/ACA ribonucleoprotein complex subunit NOP10</fullName>
    </recommendedName>
    <alternativeName>
        <fullName evidence="6">Nucleolar protein 10</fullName>
    </alternativeName>
    <alternativeName>
        <fullName evidence="7">Nucleolar protein family A member 3</fullName>
    </alternativeName>
    <alternativeName>
        <fullName evidence="8">snoRNP protein NOP10</fullName>
    </alternativeName>
</protein>
<name>A0AA40B550_9PEZI</name>
<dbReference type="Gene3D" id="2.20.28.40">
    <property type="entry name" value="H/ACA ribonucleoprotein complex, subunit Nop10"/>
    <property type="match status" value="1"/>
</dbReference>
<accession>A0AA40B550</accession>
<evidence type="ECO:0000256" key="8">
    <source>
        <dbReference type="ARBA" id="ARBA00032266"/>
    </source>
</evidence>
<dbReference type="Pfam" id="PF04135">
    <property type="entry name" value="Nop10p"/>
    <property type="match status" value="1"/>
</dbReference>
<dbReference type="GO" id="GO:0031120">
    <property type="term" value="P:snRNA pseudouridine synthesis"/>
    <property type="evidence" value="ECO:0007669"/>
    <property type="project" value="TreeGrafter"/>
</dbReference>
<comment type="similarity">
    <text evidence="1">Belongs to the NOP10 family.</text>
</comment>
<keyword evidence="5" id="KW-0687">Ribonucleoprotein</keyword>
<evidence type="ECO:0000256" key="6">
    <source>
        <dbReference type="ARBA" id="ARBA00030185"/>
    </source>
</evidence>
<evidence type="ECO:0000256" key="1">
    <source>
        <dbReference type="ARBA" id="ARBA00009462"/>
    </source>
</evidence>
<dbReference type="PANTHER" id="PTHR13305">
    <property type="entry name" value="RIBOSOME BIOGENESIS PROTEIN NOP10"/>
    <property type="match status" value="1"/>
</dbReference>
<evidence type="ECO:0000256" key="5">
    <source>
        <dbReference type="ARBA" id="ARBA00023274"/>
    </source>
</evidence>
<keyword evidence="10" id="KW-1185">Reference proteome</keyword>
<comment type="caution">
    <text evidence="9">The sequence shown here is derived from an EMBL/GenBank/DDBJ whole genome shotgun (WGS) entry which is preliminary data.</text>
</comment>
<dbReference type="Proteomes" id="UP001172101">
    <property type="component" value="Unassembled WGS sequence"/>
</dbReference>
<dbReference type="AlphaFoldDB" id="A0AA40B550"/>
<dbReference type="RefSeq" id="XP_060300664.1">
    <property type="nucleotide sequence ID" value="XM_060444924.1"/>
</dbReference>
<reference evidence="9" key="1">
    <citation type="submission" date="2023-06" db="EMBL/GenBank/DDBJ databases">
        <title>Genome-scale phylogeny and comparative genomics of the fungal order Sordariales.</title>
        <authorList>
            <consortium name="Lawrence Berkeley National Laboratory"/>
            <person name="Hensen N."/>
            <person name="Bonometti L."/>
            <person name="Westerberg I."/>
            <person name="Brannstrom I.O."/>
            <person name="Guillou S."/>
            <person name="Cros-Aarteil S."/>
            <person name="Calhoun S."/>
            <person name="Haridas S."/>
            <person name="Kuo A."/>
            <person name="Mondo S."/>
            <person name="Pangilinan J."/>
            <person name="Riley R."/>
            <person name="LaButti K."/>
            <person name="Andreopoulos B."/>
            <person name="Lipzen A."/>
            <person name="Chen C."/>
            <person name="Yanf M."/>
            <person name="Daum C."/>
            <person name="Ng V."/>
            <person name="Clum A."/>
            <person name="Steindorff A."/>
            <person name="Ohm R."/>
            <person name="Martin F."/>
            <person name="Silar P."/>
            <person name="Natvig D."/>
            <person name="Lalanne C."/>
            <person name="Gautier V."/>
            <person name="Ament-velasquez S.L."/>
            <person name="Kruys A."/>
            <person name="Hutchinson M.I."/>
            <person name="Powell A.J."/>
            <person name="Barry K."/>
            <person name="Miller A.N."/>
            <person name="Grigoriev I.V."/>
            <person name="Debuchy R."/>
            <person name="Gladieux P."/>
            <person name="Thoren M.H."/>
            <person name="Johannesson H."/>
        </authorList>
    </citation>
    <scope>NUCLEOTIDE SEQUENCE</scope>
    <source>
        <strain evidence="9">SMH2392-1A</strain>
    </source>
</reference>
<evidence type="ECO:0000256" key="4">
    <source>
        <dbReference type="ARBA" id="ARBA00022552"/>
    </source>
</evidence>
<dbReference type="GO" id="GO:0031429">
    <property type="term" value="C:box H/ACA snoRNP complex"/>
    <property type="evidence" value="ECO:0007669"/>
    <property type="project" value="TreeGrafter"/>
</dbReference>
<evidence type="ECO:0000256" key="2">
    <source>
        <dbReference type="ARBA" id="ARBA00021838"/>
    </source>
</evidence>
<keyword evidence="3" id="KW-0690">Ribosome biogenesis</keyword>
<dbReference type="InterPro" id="IPR036756">
    <property type="entry name" value="H/ACA_rnp_Nop10_sf"/>
</dbReference>
<proteinExistence type="inferred from homology"/>
<organism evidence="9 10">
    <name type="scientific">Lasiosphaeria miniovina</name>
    <dbReference type="NCBI Taxonomy" id="1954250"/>
    <lineage>
        <taxon>Eukaryota</taxon>
        <taxon>Fungi</taxon>
        <taxon>Dikarya</taxon>
        <taxon>Ascomycota</taxon>
        <taxon>Pezizomycotina</taxon>
        <taxon>Sordariomycetes</taxon>
        <taxon>Sordariomycetidae</taxon>
        <taxon>Sordariales</taxon>
        <taxon>Lasiosphaeriaceae</taxon>
        <taxon>Lasiosphaeria</taxon>
    </lineage>
</organism>
<dbReference type="InterPro" id="IPR007264">
    <property type="entry name" value="H/ACA_rnp_Nop10"/>
</dbReference>
<dbReference type="GO" id="GO:0030515">
    <property type="term" value="F:snoRNA binding"/>
    <property type="evidence" value="ECO:0007669"/>
    <property type="project" value="InterPro"/>
</dbReference>
<gene>
    <name evidence="9" type="ORF">B0T26DRAFT_748109</name>
</gene>
<dbReference type="SUPFAM" id="SSF144210">
    <property type="entry name" value="Nop10-like SnoRNP"/>
    <property type="match status" value="1"/>
</dbReference>
<dbReference type="GeneID" id="85328194"/>
<dbReference type="GO" id="GO:1904874">
    <property type="term" value="P:positive regulation of telomerase RNA localization to Cajal body"/>
    <property type="evidence" value="ECO:0007669"/>
    <property type="project" value="TreeGrafter"/>
</dbReference>